<proteinExistence type="predicted"/>
<dbReference type="EMBL" id="MU801891">
    <property type="protein sequence ID" value="KAJ3990379.1"/>
    <property type="molecule type" value="Genomic_DNA"/>
</dbReference>
<keyword evidence="6" id="KW-1185">Reference proteome</keyword>
<comment type="function">
    <text evidence="1">Component of the mitochondrial ribosome (mitoribosome), a dedicated translation machinery responsible for the synthesis of mitochondrial genome-encoded proteins, including at least some of the essential transmembrane subunits of the mitochondrial respiratory chain. The mitoribosomes are attached to the mitochondrial inner membrane and translation products are cotranslationally integrated into the membrane.</text>
</comment>
<feature type="region of interest" description="Disordered" evidence="2">
    <location>
        <begin position="325"/>
        <end position="352"/>
    </location>
</feature>
<dbReference type="SUPFAM" id="SSF46609">
    <property type="entry name" value="Fe,Mn superoxide dismutase (SOD), N-terminal domain"/>
    <property type="match status" value="1"/>
</dbReference>
<dbReference type="SUPFAM" id="SSF54719">
    <property type="entry name" value="Fe,Mn superoxide dismutase (SOD), C-terminal domain"/>
    <property type="match status" value="2"/>
</dbReference>
<dbReference type="PANTHER" id="PTHR43595:SF2">
    <property type="entry name" value="SMALL RIBOSOMAL SUBUNIT PROTEIN MS42"/>
    <property type="match status" value="1"/>
</dbReference>
<evidence type="ECO:0000313" key="5">
    <source>
        <dbReference type="EMBL" id="KAJ3990379.1"/>
    </source>
</evidence>
<dbReference type="Pfam" id="PF02777">
    <property type="entry name" value="Sod_Fe_C"/>
    <property type="match status" value="2"/>
</dbReference>
<dbReference type="GO" id="GO:0046872">
    <property type="term" value="F:metal ion binding"/>
    <property type="evidence" value="ECO:0007669"/>
    <property type="project" value="InterPro"/>
</dbReference>
<sequence>MHRFRGPLSRSKTCFALKCPPASTKLVVRNIHTVKGLPYDVNKGLGEFLPPDALRVVGLEYQKGLLDRLNEEVRGTEMVGQSIVQTIISSSPDRFRALAFNYASLALNNHFFLDQLKPPEPSYTSHEHLISSLLERNIRMQHGSLAQLKSAFSAAAMGLFTSGYVWLVTDAAGNMAIIPTYGPGSLLMRSQTYMAHIKGLNMQAAGEELDVGVNMGQWGRGHALPEGDMYFGEWKEELEKRDQEAKAQESEAQEGSPSTITTPTMRQAPPGTAPASPASAVSSSQPQNPPHTRSLHYTSSVSSADDDNLVARFSAQPSTPTTITSVVSGLISDPPAGSPSASSSSRPKSLSRSQVLTSGDTLYPLFCVSVHEHAWMSAGYGIWGKEEWLKKFWDVLDWEKVSKSYRYFRVETN</sequence>
<dbReference type="InterPro" id="IPR036314">
    <property type="entry name" value="SOD_C_sf"/>
</dbReference>
<evidence type="ECO:0000259" key="3">
    <source>
        <dbReference type="Pfam" id="PF02777"/>
    </source>
</evidence>
<dbReference type="InterPro" id="IPR036324">
    <property type="entry name" value="Mn/Fe_SOD_N_sf"/>
</dbReference>
<feature type="domain" description="Manganese/iron superoxide dismutase C-terminal" evidence="3">
    <location>
        <begin position="356"/>
        <end position="403"/>
    </location>
</feature>
<feature type="compositionally biased region" description="Low complexity" evidence="2">
    <location>
        <begin position="267"/>
        <end position="286"/>
    </location>
</feature>
<feature type="region of interest" description="Disordered" evidence="2">
    <location>
        <begin position="238"/>
        <end position="301"/>
    </location>
</feature>
<dbReference type="Proteomes" id="UP001142393">
    <property type="component" value="Unassembled WGS sequence"/>
</dbReference>
<reference evidence="4" key="2">
    <citation type="submission" date="2022-08" db="EMBL/GenBank/DDBJ databases">
        <authorList>
            <consortium name="DOE Joint Genome Institute"/>
            <person name="Min B."/>
            <person name="Sierra-Patev S."/>
            <person name="Naranjo-Ortiz M."/>
            <person name="Looney B."/>
            <person name="Konkel Z."/>
            <person name="Slot J.C."/>
            <person name="Sakamoto Y."/>
            <person name="Steenwyk J.L."/>
            <person name="Rokas A."/>
            <person name="Carro J."/>
            <person name="Camarero S."/>
            <person name="Ferreira P."/>
            <person name="Molpeceres G."/>
            <person name="Ruiz-duenas F.J."/>
            <person name="Serrano A."/>
            <person name="Henrissat B."/>
            <person name="Drula E."/>
            <person name="Hughes K.W."/>
            <person name="Mata J.L."/>
            <person name="Ishikawa N.K."/>
            <person name="Vargas-Isla R."/>
            <person name="Ushijima S."/>
            <person name="Smith C.A."/>
            <person name="Ahrendt S."/>
            <person name="Andreopoulos W."/>
            <person name="He G."/>
            <person name="LaButti K."/>
            <person name="Lipzen A."/>
            <person name="Ng V."/>
            <person name="Riley R."/>
            <person name="Sandor L."/>
            <person name="Barry K."/>
            <person name="Martinez A.T."/>
            <person name="Xiao Y."/>
            <person name="Gibbons J.G."/>
            <person name="Terashima K."/>
            <person name="Hibbett D.S."/>
            <person name="Grigoriev I.V."/>
        </authorList>
    </citation>
    <scope>NUCLEOTIDE SEQUENCE</scope>
    <source>
        <strain evidence="4">TFB7810</strain>
    </source>
</reference>
<feature type="compositionally biased region" description="Basic and acidic residues" evidence="2">
    <location>
        <begin position="238"/>
        <end position="249"/>
    </location>
</feature>
<dbReference type="AlphaFoldDB" id="A0A9W8TWL2"/>
<dbReference type="InterPro" id="IPR019832">
    <property type="entry name" value="Mn/Fe_SOD_C"/>
</dbReference>
<dbReference type="EMBL" id="JANVFU010000008">
    <property type="protein sequence ID" value="KAJ3743432.1"/>
    <property type="molecule type" value="Genomic_DNA"/>
</dbReference>
<comment type="caution">
    <text evidence="4">The sequence shown here is derived from an EMBL/GenBank/DDBJ whole genome shotgun (WGS) entry which is preliminary data.</text>
</comment>
<dbReference type="Gene3D" id="3.55.40.20">
    <property type="entry name" value="Iron/manganese superoxide dismutase, C-terminal domain"/>
    <property type="match status" value="2"/>
</dbReference>
<evidence type="ECO:0000313" key="4">
    <source>
        <dbReference type="EMBL" id="KAJ3743432.1"/>
    </source>
</evidence>
<dbReference type="GO" id="GO:0004784">
    <property type="term" value="F:superoxide dismutase activity"/>
    <property type="evidence" value="ECO:0007669"/>
    <property type="project" value="InterPro"/>
</dbReference>
<reference evidence="5" key="1">
    <citation type="submission" date="2022-08" db="EMBL/GenBank/DDBJ databases">
        <authorList>
            <consortium name="DOE Joint Genome Institute"/>
            <person name="Min B."/>
            <person name="Riley R."/>
            <person name="Sierra-Patev S."/>
            <person name="Naranjo-Ortiz M."/>
            <person name="Looney B."/>
            <person name="Konkel Z."/>
            <person name="Slot J.C."/>
            <person name="Sakamoto Y."/>
            <person name="Steenwyk J.L."/>
            <person name="Rokas A."/>
            <person name="Carro J."/>
            <person name="Camarero S."/>
            <person name="Ferreira P."/>
            <person name="Molpeceres G."/>
            <person name="Ruiz-Duenas F.J."/>
            <person name="Serrano A."/>
            <person name="Henrissat B."/>
            <person name="Drula E."/>
            <person name="Hughes K.W."/>
            <person name="Mata J.L."/>
            <person name="Ishikawa N.K."/>
            <person name="Vargas-Isla R."/>
            <person name="Ushijima S."/>
            <person name="Smith C.A."/>
            <person name="Ahrendt S."/>
            <person name="Andreopoulos W."/>
            <person name="He G."/>
            <person name="Labutti K."/>
            <person name="Lipzen A."/>
            <person name="Ng V."/>
            <person name="Sandor L."/>
            <person name="Barry K."/>
            <person name="Martinez A.T."/>
            <person name="Xiao Y."/>
            <person name="Gibbons J.G."/>
            <person name="Terashima K."/>
            <person name="Hibbett D.S."/>
            <person name="Grigoriev I.V."/>
        </authorList>
    </citation>
    <scope>NUCLEOTIDE SEQUENCE</scope>
    <source>
        <strain evidence="5">TFB7829</strain>
    </source>
</reference>
<evidence type="ECO:0000256" key="1">
    <source>
        <dbReference type="ARBA" id="ARBA00037226"/>
    </source>
</evidence>
<feature type="compositionally biased region" description="Polar residues" evidence="2">
    <location>
        <begin position="255"/>
        <end position="265"/>
    </location>
</feature>
<evidence type="ECO:0000313" key="6">
    <source>
        <dbReference type="Proteomes" id="UP001142393"/>
    </source>
</evidence>
<accession>A0AA38Q9Z4</accession>
<accession>A0A9W8TWL2</accession>
<protein>
    <recommendedName>
        <fullName evidence="3">Manganese/iron superoxide dismutase C-terminal domain-containing protein</fullName>
    </recommendedName>
</protein>
<reference evidence="4 6" key="3">
    <citation type="journal article" date="2023" name="Proc. Natl. Acad. Sci. U.S.A.">
        <title>A global phylogenomic analysis of the shiitake genus Lentinula.</title>
        <authorList>
            <person name="Sierra-Patev S."/>
            <person name="Min B."/>
            <person name="Naranjo-Ortiz M."/>
            <person name="Looney B."/>
            <person name="Konkel Z."/>
            <person name="Slot J.C."/>
            <person name="Sakamoto Y."/>
            <person name="Steenwyk J.L."/>
            <person name="Rokas A."/>
            <person name="Carro J."/>
            <person name="Camarero S."/>
            <person name="Ferreira P."/>
            <person name="Molpeceres G."/>
            <person name="Ruiz-Duenas F.J."/>
            <person name="Serrano A."/>
            <person name="Henrissat B."/>
            <person name="Drula E."/>
            <person name="Hughes K.W."/>
            <person name="Mata J.L."/>
            <person name="Ishikawa N.K."/>
            <person name="Vargas-Isla R."/>
            <person name="Ushijima S."/>
            <person name="Smith C.A."/>
            <person name="Donoghue J."/>
            <person name="Ahrendt S."/>
            <person name="Andreopoulos W."/>
            <person name="He G."/>
            <person name="LaButti K."/>
            <person name="Lipzen A."/>
            <person name="Ng V."/>
            <person name="Riley R."/>
            <person name="Sandor L."/>
            <person name="Barry K."/>
            <person name="Martinez A.T."/>
            <person name="Xiao Y."/>
            <person name="Gibbons J.G."/>
            <person name="Terashima K."/>
            <person name="Grigoriev I.V."/>
            <person name="Hibbett D."/>
        </authorList>
    </citation>
    <scope>NUCLEOTIDE SEQUENCE [LARGE SCALE GENOMIC DNA]</scope>
    <source>
        <strain evidence="4 6">TFB7810</strain>
    </source>
</reference>
<name>A0A9W8TWL2_9AGAR</name>
<dbReference type="PANTHER" id="PTHR43595">
    <property type="entry name" value="37S RIBOSOMAL PROTEIN S26, MITOCHONDRIAL"/>
    <property type="match status" value="1"/>
</dbReference>
<dbReference type="Proteomes" id="UP001163850">
    <property type="component" value="Unassembled WGS sequence"/>
</dbReference>
<gene>
    <name evidence="4" type="ORF">DFH05DRAFT_1495992</name>
    <name evidence="5" type="ORF">F5890DRAFT_1481487</name>
</gene>
<evidence type="ECO:0000256" key="2">
    <source>
        <dbReference type="SAM" id="MobiDB-lite"/>
    </source>
</evidence>
<feature type="domain" description="Manganese/iron superoxide dismutase C-terminal" evidence="3">
    <location>
        <begin position="134"/>
        <end position="190"/>
    </location>
</feature>
<dbReference type="GO" id="GO:0005737">
    <property type="term" value="C:cytoplasm"/>
    <property type="evidence" value="ECO:0007669"/>
    <property type="project" value="TreeGrafter"/>
</dbReference>
<organism evidence="4 6">
    <name type="scientific">Lentinula detonsa</name>
    <dbReference type="NCBI Taxonomy" id="2804962"/>
    <lineage>
        <taxon>Eukaryota</taxon>
        <taxon>Fungi</taxon>
        <taxon>Dikarya</taxon>
        <taxon>Basidiomycota</taxon>
        <taxon>Agaricomycotina</taxon>
        <taxon>Agaricomycetes</taxon>
        <taxon>Agaricomycetidae</taxon>
        <taxon>Agaricales</taxon>
        <taxon>Marasmiineae</taxon>
        <taxon>Omphalotaceae</taxon>
        <taxon>Lentinula</taxon>
    </lineage>
</organism>